<dbReference type="EMBL" id="FOPY01000033">
    <property type="protein sequence ID" value="SFI23628.1"/>
    <property type="molecule type" value="Genomic_DNA"/>
</dbReference>
<feature type="region of interest" description="Disordered" evidence="1">
    <location>
        <begin position="418"/>
        <end position="438"/>
    </location>
</feature>
<keyword evidence="4" id="KW-1185">Reference proteome</keyword>
<gene>
    <name evidence="3" type="ORF">SAMN04487959_13313</name>
</gene>
<name>A0A1I3GJG0_9GAMM</name>
<evidence type="ECO:0000259" key="2">
    <source>
        <dbReference type="Pfam" id="PF00346"/>
    </source>
</evidence>
<dbReference type="Proteomes" id="UP000199040">
    <property type="component" value="Unassembled WGS sequence"/>
</dbReference>
<dbReference type="Gene3D" id="1.10.645.10">
    <property type="entry name" value="Cytochrome-c3 Hydrogenase, chain B"/>
    <property type="match status" value="1"/>
</dbReference>
<reference evidence="3 4" key="1">
    <citation type="submission" date="2016-10" db="EMBL/GenBank/DDBJ databases">
        <authorList>
            <person name="de Groot N.N."/>
        </authorList>
    </citation>
    <scope>NUCLEOTIDE SEQUENCE [LARGE SCALE GENOMIC DNA]</scope>
    <source>
        <strain evidence="3 4">CGMCC 1.6848</strain>
    </source>
</reference>
<dbReference type="AlphaFoldDB" id="A0A1I3GJG0"/>
<dbReference type="GO" id="GO:0016651">
    <property type="term" value="F:oxidoreductase activity, acting on NAD(P)H"/>
    <property type="evidence" value="ECO:0007669"/>
    <property type="project" value="InterPro"/>
</dbReference>
<dbReference type="SUPFAM" id="SSF56762">
    <property type="entry name" value="HydB/Nqo4-like"/>
    <property type="match status" value="1"/>
</dbReference>
<protein>
    <submittedName>
        <fullName evidence="3">Ni,Fe-hydrogenase III large subunit</fullName>
    </submittedName>
</protein>
<proteinExistence type="predicted"/>
<feature type="domain" description="NADH-quinone oxidoreductase subunit D" evidence="2">
    <location>
        <begin position="288"/>
        <end position="358"/>
    </location>
</feature>
<sequence length="438" mass="48405">MAVSWLRKLASRTQVPVFPVLGKQGDRALRYLALSPEIELVDSPRHASVLLIAGEVPADRFEPLRRVHDQLPYPFTTLWFRSEPWPHLENVPRVEKLDELPGALITAHRELMAGQRDSAPRILTDKPPNPWKGEGDFGQGGEGMMGGVPYGRPMAMNMQDDIRDGLTLDSLTFRLGPFFSAFPPGMMAEITLQGDLVQTWSTQLAPYPQSLDPVFFTARERPVPIAELELARARHHLHRLFQALRLAGLENASLDALRLAQNLSTSSTLGGLRRRLVRSGFFRLSSMEGGVLDPEQARQIGGPAARAAGLDDDLRLEDAGYRRLRFSPACQTHGNTRARWQQTLNEIDQSLHLAQQAERDEVYTSEVDRIETPRGPWSEQGPEDASPLLDEVLPGLEWGEALATVASLDVAAVVNEGGGTQTPDELRVVQGGSGNVFK</sequence>
<evidence type="ECO:0000256" key="1">
    <source>
        <dbReference type="SAM" id="MobiDB-lite"/>
    </source>
</evidence>
<organism evidence="3 4">
    <name type="scientific">Modicisalibacter xianhensis</name>
    <dbReference type="NCBI Taxonomy" id="442341"/>
    <lineage>
        <taxon>Bacteria</taxon>
        <taxon>Pseudomonadati</taxon>
        <taxon>Pseudomonadota</taxon>
        <taxon>Gammaproteobacteria</taxon>
        <taxon>Oceanospirillales</taxon>
        <taxon>Halomonadaceae</taxon>
        <taxon>Modicisalibacter</taxon>
    </lineage>
</organism>
<dbReference type="GO" id="GO:0048038">
    <property type="term" value="F:quinone binding"/>
    <property type="evidence" value="ECO:0007669"/>
    <property type="project" value="InterPro"/>
</dbReference>
<dbReference type="InterPro" id="IPR029014">
    <property type="entry name" value="NiFe-Hase_large"/>
</dbReference>
<feature type="region of interest" description="Disordered" evidence="1">
    <location>
        <begin position="120"/>
        <end position="141"/>
    </location>
</feature>
<evidence type="ECO:0000313" key="3">
    <source>
        <dbReference type="EMBL" id="SFI23628.1"/>
    </source>
</evidence>
<dbReference type="InterPro" id="IPR001135">
    <property type="entry name" value="NADH_Q_OxRdtase_suD"/>
</dbReference>
<accession>A0A1I3GJG0</accession>
<dbReference type="GO" id="GO:0051287">
    <property type="term" value="F:NAD binding"/>
    <property type="evidence" value="ECO:0007669"/>
    <property type="project" value="InterPro"/>
</dbReference>
<evidence type="ECO:0000313" key="4">
    <source>
        <dbReference type="Proteomes" id="UP000199040"/>
    </source>
</evidence>
<dbReference type="Pfam" id="PF00346">
    <property type="entry name" value="Complex1_49kDa"/>
    <property type="match status" value="1"/>
</dbReference>
<dbReference type="STRING" id="442341.SAMN04487959_13313"/>